<gene>
    <name evidence="2" type="ORF">JKP34_10235</name>
</gene>
<organism evidence="2 3">
    <name type="scientific">Marivirga atlantica</name>
    <dbReference type="NCBI Taxonomy" id="1548457"/>
    <lineage>
        <taxon>Bacteria</taxon>
        <taxon>Pseudomonadati</taxon>
        <taxon>Bacteroidota</taxon>
        <taxon>Cytophagia</taxon>
        <taxon>Cytophagales</taxon>
        <taxon>Marivirgaceae</taxon>
        <taxon>Marivirga</taxon>
    </lineage>
</organism>
<dbReference type="EMBL" id="JAERQG010000002">
    <property type="protein sequence ID" value="MBL0765632.1"/>
    <property type="molecule type" value="Genomic_DNA"/>
</dbReference>
<evidence type="ECO:0000256" key="1">
    <source>
        <dbReference type="SAM" id="MobiDB-lite"/>
    </source>
</evidence>
<dbReference type="InterPro" id="IPR050708">
    <property type="entry name" value="T6SS_VgrG/RHS"/>
</dbReference>
<feature type="compositionally biased region" description="Polar residues" evidence="1">
    <location>
        <begin position="194"/>
        <end position="210"/>
    </location>
</feature>
<evidence type="ECO:0000313" key="3">
    <source>
        <dbReference type="Proteomes" id="UP000642920"/>
    </source>
</evidence>
<dbReference type="RefSeq" id="WP_201920645.1">
    <property type="nucleotide sequence ID" value="NZ_JAERQG010000002.1"/>
</dbReference>
<proteinExistence type="predicted"/>
<dbReference type="PANTHER" id="PTHR32305">
    <property type="match status" value="1"/>
</dbReference>
<dbReference type="Proteomes" id="UP000642920">
    <property type="component" value="Unassembled WGS sequence"/>
</dbReference>
<sequence length="580" mass="64654">MNLPAKVTFENGDYINYIYDASGIKLRQEVFKENSLEKSTDYLGAMIFQNDSLQFIQTSEGRLVPRAVEHSNSFEYQYHLKDHLGNVRTTFAVRDNDFNTSFEQYNPYFDNYDEITVLDLMAKSGTHSNRVSSAHAERMGISKTFLVSEGDRVNASVYAKYIQGTEDGALNSGALVNAFVAMMSGTSIGGETPFSSNDPLNGFSPASSTRASDDTQPKAYFNYILFDKSFTYIETGFKQLSTNAADDINNTGAHELLEFENINISQDGYLMIFVSNESEALTEVYFDDLMINHHKTELIQASDYYPFGMVANEYRKDYTTPQKYKYNGMEEDEETKWYFPEEFRTYDPALGRFMQIDPVIKSHESPYAWNTNNPILYPDPLGSDSTQRADAIAKAKEFVKKNPGNTWGFSENPKPGETVDCSGLAGTCMKAAGEDDARYAEGATGNGVKRIADNTDEISESEVEAGSFVILDNSSTGEDKPYGHIGIITDVEFDDKGNITNMNMIDSGGKPSSGKSGPRKTALITNGKKEYYGKRITGYRKWDSIKEIYNGGTMNEVVVKGHAVRKASGLSVKLPIPEFK</sequence>
<dbReference type="Gene3D" id="3.90.1720.10">
    <property type="entry name" value="endopeptidase domain like (from Nostoc punctiforme)"/>
    <property type="match status" value="1"/>
</dbReference>
<comment type="caution">
    <text evidence="2">The sequence shown here is derived from an EMBL/GenBank/DDBJ whole genome shotgun (WGS) entry which is preliminary data.</text>
</comment>
<dbReference type="AlphaFoldDB" id="A0A937DEW8"/>
<dbReference type="Gene3D" id="2.180.10.10">
    <property type="entry name" value="RHS repeat-associated core"/>
    <property type="match status" value="2"/>
</dbReference>
<accession>A0A937DEW8</accession>
<feature type="region of interest" description="Disordered" evidence="1">
    <location>
        <begin position="194"/>
        <end position="213"/>
    </location>
</feature>
<dbReference type="PANTHER" id="PTHR32305:SF15">
    <property type="entry name" value="PROTEIN RHSA-RELATED"/>
    <property type="match status" value="1"/>
</dbReference>
<dbReference type="InterPro" id="IPR022385">
    <property type="entry name" value="Rhs_assc_core"/>
</dbReference>
<evidence type="ECO:0000313" key="2">
    <source>
        <dbReference type="EMBL" id="MBL0765632.1"/>
    </source>
</evidence>
<keyword evidence="3" id="KW-1185">Reference proteome</keyword>
<reference evidence="2" key="1">
    <citation type="submission" date="2021-01" db="EMBL/GenBank/DDBJ databases">
        <title>Marivirga sp. nov., isolated from intertidal surface sediments.</title>
        <authorList>
            <person name="Zhang M."/>
        </authorList>
    </citation>
    <scope>NUCLEOTIDE SEQUENCE</scope>
    <source>
        <strain evidence="2">SM1354</strain>
    </source>
</reference>
<protein>
    <submittedName>
        <fullName evidence="2">RHS repeat-associated core domain-containing protein</fullName>
    </submittedName>
</protein>
<name>A0A937DEW8_9BACT</name>
<dbReference type="NCBIfam" id="TIGR03696">
    <property type="entry name" value="Rhs_assc_core"/>
    <property type="match status" value="1"/>
</dbReference>